<evidence type="ECO:0000256" key="1">
    <source>
        <dbReference type="ARBA" id="ARBA00004196"/>
    </source>
</evidence>
<dbReference type="PANTHER" id="PTHR46847:SF1">
    <property type="entry name" value="D-ALLOSE-BINDING PERIPLASMIC PROTEIN-RELATED"/>
    <property type="match status" value="1"/>
</dbReference>
<reference evidence="6" key="1">
    <citation type="submission" date="2020-05" db="EMBL/GenBank/DDBJ databases">
        <title>Frigoriglobus tundricola gen. nov., sp. nov., a psychrotolerant cellulolytic planctomycete of the family Gemmataceae with two divergent copies of 16S rRNA gene.</title>
        <authorList>
            <person name="Kulichevskaya I.S."/>
            <person name="Ivanova A.A."/>
            <person name="Naumoff D.G."/>
            <person name="Beletsky A.V."/>
            <person name="Rijpstra W.I.C."/>
            <person name="Sinninghe Damste J.S."/>
            <person name="Mardanov A.V."/>
            <person name="Ravin N.V."/>
            <person name="Dedysh S.N."/>
        </authorList>
    </citation>
    <scope>NUCLEOTIDE SEQUENCE [LARGE SCALE GENOMIC DNA]</scope>
    <source>
        <strain evidence="6">PL17</strain>
    </source>
</reference>
<evidence type="ECO:0000259" key="4">
    <source>
        <dbReference type="Pfam" id="PF13407"/>
    </source>
</evidence>
<evidence type="ECO:0000313" key="6">
    <source>
        <dbReference type="Proteomes" id="UP000503447"/>
    </source>
</evidence>
<dbReference type="InterPro" id="IPR025997">
    <property type="entry name" value="SBP_2_dom"/>
</dbReference>
<dbReference type="Proteomes" id="UP000503447">
    <property type="component" value="Chromosome"/>
</dbReference>
<feature type="domain" description="Periplasmic binding protein" evidence="4">
    <location>
        <begin position="28"/>
        <end position="297"/>
    </location>
</feature>
<dbReference type="Gene3D" id="3.40.50.2300">
    <property type="match status" value="2"/>
</dbReference>
<dbReference type="GO" id="GO:0030246">
    <property type="term" value="F:carbohydrate binding"/>
    <property type="evidence" value="ECO:0007669"/>
    <property type="project" value="UniProtKB-ARBA"/>
</dbReference>
<keyword evidence="6" id="KW-1185">Reference proteome</keyword>
<dbReference type="SUPFAM" id="SSF53822">
    <property type="entry name" value="Periplasmic binding protein-like I"/>
    <property type="match status" value="1"/>
</dbReference>
<proteinExistence type="inferred from homology"/>
<dbReference type="InterPro" id="IPR028082">
    <property type="entry name" value="Peripla_BP_I"/>
</dbReference>
<evidence type="ECO:0000256" key="2">
    <source>
        <dbReference type="ARBA" id="ARBA00007639"/>
    </source>
</evidence>
<comment type="similarity">
    <text evidence="2">Belongs to the bacterial solute-binding protein 2 family.</text>
</comment>
<sequence>MPRSVYYLLAAALPLAFGCGGPQERFTIVVIPKGLTHEHWQSVHRGAERCAADLAAEEGNSVRIIFDGPLRERDAMEQIRIVDRRVATGASGIVLAPQHSHTMTACVKRAARAGVPVVIIDSGLVEADSYVKYVATDNYHGGCLAAEHLIGELKKQGKTKPKLILFRYAVGSEATEQREKGFEDTAKRICPDAVWLSADKYAGATRDSAMREAGPLVLQFKDQVDGIFAPNESSAVGMTDVLRSQGLNKKVLVMGFDASKPLLQAIQEGDIVGSILQDPYRMGYLSTWCCVRYLLGEDVNKGRTDMNMSTGEFVITRDNVTADSTLGLFDRDYQARRTIDTPRFPKRGQP</sequence>
<keyword evidence="3" id="KW-0732">Signal</keyword>
<evidence type="ECO:0000256" key="3">
    <source>
        <dbReference type="ARBA" id="ARBA00022729"/>
    </source>
</evidence>
<comment type="subcellular location">
    <subcellularLocation>
        <location evidence="1">Cell envelope</location>
    </subcellularLocation>
</comment>
<dbReference type="AlphaFoldDB" id="A0A6M5YZJ6"/>
<dbReference type="EMBL" id="CP053452">
    <property type="protein sequence ID" value="QJW98850.1"/>
    <property type="molecule type" value="Genomic_DNA"/>
</dbReference>
<dbReference type="RefSeq" id="WP_171473931.1">
    <property type="nucleotide sequence ID" value="NZ_CP053452.2"/>
</dbReference>
<organism evidence="5 6">
    <name type="scientific">Frigoriglobus tundricola</name>
    <dbReference type="NCBI Taxonomy" id="2774151"/>
    <lineage>
        <taxon>Bacteria</taxon>
        <taxon>Pseudomonadati</taxon>
        <taxon>Planctomycetota</taxon>
        <taxon>Planctomycetia</taxon>
        <taxon>Gemmatales</taxon>
        <taxon>Gemmataceae</taxon>
        <taxon>Frigoriglobus</taxon>
    </lineage>
</organism>
<dbReference type="PANTHER" id="PTHR46847">
    <property type="entry name" value="D-ALLOSE-BINDING PERIPLASMIC PROTEIN-RELATED"/>
    <property type="match status" value="1"/>
</dbReference>
<dbReference type="KEGG" id="ftj:FTUN_6445"/>
<accession>A0A6M5YZJ6</accession>
<dbReference type="Pfam" id="PF13407">
    <property type="entry name" value="Peripla_BP_4"/>
    <property type="match status" value="1"/>
</dbReference>
<name>A0A6M5YZJ6_9BACT</name>
<protein>
    <recommendedName>
        <fullName evidence="4">Periplasmic binding protein domain-containing protein</fullName>
    </recommendedName>
</protein>
<dbReference type="GO" id="GO:0030313">
    <property type="term" value="C:cell envelope"/>
    <property type="evidence" value="ECO:0007669"/>
    <property type="project" value="UniProtKB-SubCell"/>
</dbReference>
<gene>
    <name evidence="5" type="ORF">FTUN_6445</name>
</gene>
<dbReference type="CDD" id="cd20004">
    <property type="entry name" value="PBP1_ABC_sugar_binding-like"/>
    <property type="match status" value="1"/>
</dbReference>
<evidence type="ECO:0000313" key="5">
    <source>
        <dbReference type="EMBL" id="QJW98850.1"/>
    </source>
</evidence>
<dbReference type="PROSITE" id="PS51257">
    <property type="entry name" value="PROKAR_LIPOPROTEIN"/>
    <property type="match status" value="1"/>
</dbReference>